<reference evidence="3 4" key="1">
    <citation type="submission" date="2016-12" db="EMBL/GenBank/DDBJ databases">
        <title>The draft genome sequence of Actinophytocola xinjiangensis.</title>
        <authorList>
            <person name="Wang W."/>
            <person name="Yuan L."/>
        </authorList>
    </citation>
    <scope>NUCLEOTIDE SEQUENCE [LARGE SCALE GENOMIC DNA]</scope>
    <source>
        <strain evidence="3 4">CGMCC 4.4663</strain>
    </source>
</reference>
<dbReference type="GO" id="GO:0016491">
    <property type="term" value="F:oxidoreductase activity"/>
    <property type="evidence" value="ECO:0007669"/>
    <property type="project" value="InterPro"/>
</dbReference>
<dbReference type="InterPro" id="IPR012349">
    <property type="entry name" value="Split_barrel_FMN-bd"/>
</dbReference>
<accession>A0A7Z0WJY4</accession>
<gene>
    <name evidence="3" type="ORF">BLA60_20925</name>
</gene>
<dbReference type="Gene3D" id="2.30.110.10">
    <property type="entry name" value="Electron Transport, Fmn-binding Protein, Chain A"/>
    <property type="match status" value="1"/>
</dbReference>
<dbReference type="GO" id="GO:0070967">
    <property type="term" value="F:coenzyme F420 binding"/>
    <property type="evidence" value="ECO:0007669"/>
    <property type="project" value="TreeGrafter"/>
</dbReference>
<dbReference type="Pfam" id="PF04075">
    <property type="entry name" value="F420H2_quin_red"/>
    <property type="match status" value="1"/>
</dbReference>
<dbReference type="EMBL" id="MSIF01000010">
    <property type="protein sequence ID" value="OLF09051.1"/>
    <property type="molecule type" value="Genomic_DNA"/>
</dbReference>
<protein>
    <recommendedName>
        <fullName evidence="5">Deazaflavin-dependent oxidoreductase (Nitroreductase family)</fullName>
    </recommendedName>
</protein>
<proteinExistence type="inferred from homology"/>
<dbReference type="Proteomes" id="UP000185696">
    <property type="component" value="Unassembled WGS sequence"/>
</dbReference>
<dbReference type="PANTHER" id="PTHR39428">
    <property type="entry name" value="F420H(2)-DEPENDENT QUINONE REDUCTASE RV1261C"/>
    <property type="match status" value="1"/>
</dbReference>
<dbReference type="RefSeq" id="WP_075134642.1">
    <property type="nucleotide sequence ID" value="NZ_MSIF01000010.1"/>
</dbReference>
<evidence type="ECO:0000256" key="2">
    <source>
        <dbReference type="ARBA" id="ARBA00049106"/>
    </source>
</evidence>
<sequence>MTEQATDFNTQVIDTFRANDGVVGGPFEGKELVLLHHVGRTSGRERVAPLVAARDGDDYLVCGSLGGAPKDPAWVGNIEAGPGTTTIELGGRTLRARTTVVRPDSADWARLYGIWAAYWPAAAEYETHTSRKFPMIRLQPVN</sequence>
<comment type="catalytic activity">
    <reaction evidence="2">
        <text>oxidized coenzyme F420-(gamma-L-Glu)(n) + a quinol + H(+) = reduced coenzyme F420-(gamma-L-Glu)(n) + a quinone</text>
        <dbReference type="Rhea" id="RHEA:39663"/>
        <dbReference type="Rhea" id="RHEA-COMP:12939"/>
        <dbReference type="Rhea" id="RHEA-COMP:14378"/>
        <dbReference type="ChEBI" id="CHEBI:15378"/>
        <dbReference type="ChEBI" id="CHEBI:24646"/>
        <dbReference type="ChEBI" id="CHEBI:132124"/>
        <dbReference type="ChEBI" id="CHEBI:133980"/>
        <dbReference type="ChEBI" id="CHEBI:139511"/>
    </reaction>
</comment>
<evidence type="ECO:0000313" key="3">
    <source>
        <dbReference type="EMBL" id="OLF09051.1"/>
    </source>
</evidence>
<organism evidence="3 4">
    <name type="scientific">Actinophytocola xinjiangensis</name>
    <dbReference type="NCBI Taxonomy" id="485602"/>
    <lineage>
        <taxon>Bacteria</taxon>
        <taxon>Bacillati</taxon>
        <taxon>Actinomycetota</taxon>
        <taxon>Actinomycetes</taxon>
        <taxon>Pseudonocardiales</taxon>
        <taxon>Pseudonocardiaceae</taxon>
    </lineage>
</organism>
<comment type="caution">
    <text evidence="3">The sequence shown here is derived from an EMBL/GenBank/DDBJ whole genome shotgun (WGS) entry which is preliminary data.</text>
</comment>
<evidence type="ECO:0008006" key="5">
    <source>
        <dbReference type="Google" id="ProtNLM"/>
    </source>
</evidence>
<evidence type="ECO:0000313" key="4">
    <source>
        <dbReference type="Proteomes" id="UP000185696"/>
    </source>
</evidence>
<dbReference type="InterPro" id="IPR004378">
    <property type="entry name" value="F420H2_quin_Rdtase"/>
</dbReference>
<name>A0A7Z0WJY4_9PSEU</name>
<keyword evidence="4" id="KW-1185">Reference proteome</keyword>
<evidence type="ECO:0000256" key="1">
    <source>
        <dbReference type="ARBA" id="ARBA00008710"/>
    </source>
</evidence>
<dbReference type="OrthoDB" id="8225825at2"/>
<dbReference type="AlphaFoldDB" id="A0A7Z0WJY4"/>
<dbReference type="NCBIfam" id="TIGR00026">
    <property type="entry name" value="hi_GC_TIGR00026"/>
    <property type="match status" value="1"/>
</dbReference>
<comment type="similarity">
    <text evidence="1">Belongs to the F420H(2)-dependent quinone reductase family.</text>
</comment>
<dbReference type="GO" id="GO:0005886">
    <property type="term" value="C:plasma membrane"/>
    <property type="evidence" value="ECO:0007669"/>
    <property type="project" value="TreeGrafter"/>
</dbReference>
<dbReference type="PANTHER" id="PTHR39428:SF1">
    <property type="entry name" value="F420H(2)-DEPENDENT QUINONE REDUCTASE RV1261C"/>
    <property type="match status" value="1"/>
</dbReference>